<evidence type="ECO:0000313" key="1">
    <source>
        <dbReference type="EMBL" id="KAJ7985065.1"/>
    </source>
</evidence>
<dbReference type="EMBL" id="CM055764">
    <property type="protein sequence ID" value="KAJ7985065.1"/>
    <property type="molecule type" value="Genomic_DNA"/>
</dbReference>
<keyword evidence="2" id="KW-1185">Reference proteome</keyword>
<proteinExistence type="predicted"/>
<gene>
    <name evidence="1" type="ORF">DPEC_G00361270</name>
</gene>
<reference evidence="1" key="1">
    <citation type="submission" date="2021-05" db="EMBL/GenBank/DDBJ databases">
        <authorList>
            <person name="Pan Q."/>
            <person name="Jouanno E."/>
            <person name="Zahm M."/>
            <person name="Klopp C."/>
            <person name="Cabau C."/>
            <person name="Louis A."/>
            <person name="Berthelot C."/>
            <person name="Parey E."/>
            <person name="Roest Crollius H."/>
            <person name="Montfort J."/>
            <person name="Robinson-Rechavi M."/>
            <person name="Bouchez O."/>
            <person name="Lampietro C."/>
            <person name="Lopez Roques C."/>
            <person name="Donnadieu C."/>
            <person name="Postlethwait J."/>
            <person name="Bobe J."/>
            <person name="Dillon D."/>
            <person name="Chandos A."/>
            <person name="von Hippel F."/>
            <person name="Guiguen Y."/>
        </authorList>
    </citation>
    <scope>NUCLEOTIDE SEQUENCE</scope>
    <source>
        <strain evidence="1">YG-Jan2019</strain>
    </source>
</reference>
<protein>
    <submittedName>
        <fullName evidence="1">Uncharacterized protein</fullName>
    </submittedName>
</protein>
<dbReference type="Proteomes" id="UP001157502">
    <property type="component" value="Chromosome 37"/>
</dbReference>
<name>A0ACC2F1G0_DALPE</name>
<sequence>MTDTGPWRRVTDGEDTDFSLAVCPSPSTDLDNLTCTCPMMSAGLVTRARAGAPRTWGLAQLHAADKHRFAASQRASARRGAAAGSALRVELREKHFTLGRSQVGPRGPAETRTSRRAPPRGANRAPSQPSLALRGGGGAQSLPVFGREHPAIVARNRAFRDRLSPVPKSADRDVSAGELRPTPDRSDPLPAVGRGCPVVKRRCPRSRDRVPTEDRTGSPRRRKSSSGEPGSRGPATARSFDHDLRSDETTR</sequence>
<accession>A0ACC2F1G0</accession>
<evidence type="ECO:0000313" key="2">
    <source>
        <dbReference type="Proteomes" id="UP001157502"/>
    </source>
</evidence>
<organism evidence="1 2">
    <name type="scientific">Dallia pectoralis</name>
    <name type="common">Alaska blackfish</name>
    <dbReference type="NCBI Taxonomy" id="75939"/>
    <lineage>
        <taxon>Eukaryota</taxon>
        <taxon>Metazoa</taxon>
        <taxon>Chordata</taxon>
        <taxon>Craniata</taxon>
        <taxon>Vertebrata</taxon>
        <taxon>Euteleostomi</taxon>
        <taxon>Actinopterygii</taxon>
        <taxon>Neopterygii</taxon>
        <taxon>Teleostei</taxon>
        <taxon>Protacanthopterygii</taxon>
        <taxon>Esociformes</taxon>
        <taxon>Umbridae</taxon>
        <taxon>Dallia</taxon>
    </lineage>
</organism>
<comment type="caution">
    <text evidence="1">The sequence shown here is derived from an EMBL/GenBank/DDBJ whole genome shotgun (WGS) entry which is preliminary data.</text>
</comment>